<dbReference type="AlphaFoldDB" id="A0A2J6PQF8"/>
<protein>
    <recommendedName>
        <fullName evidence="14">Cholesterol oxidase</fullName>
        <ecNumber evidence="13">1.1.3.6</ecNumber>
        <ecNumber evidence="11">5.3.3.1</ecNumber>
    </recommendedName>
    <alternativeName>
        <fullName evidence="15">Cholesterol isomerase</fullName>
    </alternativeName>
</protein>
<keyword evidence="21" id="KW-1185">Reference proteome</keyword>
<dbReference type="Pfam" id="PF00890">
    <property type="entry name" value="FAD_binding_2"/>
    <property type="match status" value="1"/>
</dbReference>
<evidence type="ECO:0000313" key="20">
    <source>
        <dbReference type="EMBL" id="PMD16253.1"/>
    </source>
</evidence>
<accession>A0A2J6PQF8</accession>
<dbReference type="GO" id="GO:0050660">
    <property type="term" value="F:flavin adenine dinucleotide binding"/>
    <property type="evidence" value="ECO:0007669"/>
    <property type="project" value="InterPro"/>
</dbReference>
<evidence type="ECO:0000256" key="5">
    <source>
        <dbReference type="ARBA" id="ARBA00022827"/>
    </source>
</evidence>
<evidence type="ECO:0000256" key="16">
    <source>
        <dbReference type="SAM" id="MobiDB-lite"/>
    </source>
</evidence>
<evidence type="ECO:0000313" key="21">
    <source>
        <dbReference type="Proteomes" id="UP000235672"/>
    </source>
</evidence>
<feature type="domain" description="Glucose-methanol-choline oxidoreductase N-terminal" evidence="17">
    <location>
        <begin position="137"/>
        <end position="348"/>
    </location>
</feature>
<name>A0A2J6PQF8_9HELO</name>
<evidence type="ECO:0000256" key="3">
    <source>
        <dbReference type="ARBA" id="ARBA00022548"/>
    </source>
</evidence>
<proteinExistence type="inferred from homology"/>
<sequence length="1279" mass="142096">MPADKSHEIPAFGPHTTEADGPQSKARAKIRSYTDDPSIKEFPRISKPVELLRNEYDCVVIGSGYGGGVAASRMARAGQSVCVLERGKERWPGEYPSGFVDAMEQFHVSGDFAPGFLSGAAVEAGDPTGLYHLICGKGQNAFVGNGLGGTSLLNANVFLEADDGTMRLPSWPKEIRDNGVKALADYYKRASDVLEPEEYPQDWPELPKLSMLERQAAALGWKEKFKRVPQTTRFKGGPNSTGVEMYPSALTGMDCTGVNDGSKSSTLVNYLADAWNWGTEMFCQCEVRYITKHPDEDREGYLVFFAWHGSERGAFKDNLYEDLMWVHAKKCVFLGAGSIGTTEILLRSKKLALPMSNRVGLNMSGNGDILAFGYNTDTEVNAIGRQYPSPYKPVGPTITGVIDCRDQDDPLDGFVIEEGAVPKALAPLFQTMLELMPGNQVPKGQNLVEKVKHVLAQQGSRFLGPYFSKGSIERTQTYLIMSHDSNQATLTLKDDKIVLEFLGVGRSEHVQYLNDVLKRATQAVGGTFVNSPFYAALGNQEITVHPIGGACMSSDGTGEHGVTNHYGEVFTGNGEETYPGLIVTDGAVIPTALGVNPFATITALAERSVEYAAKYRIFKEIDLKTKNEVLDLFAEPYQIVGSKKQLLQRKNTTRIKEATDLVKATRAAKANGFGFSEVMSGYIHVGKGLEGDKIEDYQTAAKTARGLCEEARFFLSVNAWDTDTIVNRADHRAMLTGTFTCAGLEGSPFMVQRGDFHLFSVDHQAPGTRNLTYDFDMTSTTGVDYHFHGYKVVNSSVALGPLRFWSAASTLYVTISETHTEEVLGRGMLHIQPSDFLSEIFTLKPSGRNLWAKMSSTMSFMGFFARQSASLFLAPFTWQQYPAVTYSGYINNTSPDHTIKIVAVDGVQTLLHVWEPRAPGLETKNLFMIPGASVDQQIFALPTIEVNAVNYFTRAGYRVFVCVHRICQLMVAENNWTTYDARLDIKACYDWIRAQHGPDPVYTIAHCMGSVAYSCGLLDGTIPASWVKGISCSQVFCHPIWSTLNMAKVLAGPIPFDKLYNMFGGSWFSCSSTRDDSYFQQLLNQILRFYPDERAEICNNVSCHRCSLVFGRLWNHNNLNESTHRQINRFFGGVNMTLLHTLMQQGYRGTVTTNGPLFTPLTAPSNLRRMKDIPMLLFSGSDNKVLTPEATEKTYGILRDMFGPNGYRREVVRGYGHLDCWMGRESYIDVFPMVRSEVDRVCRGEKYKYSERGWNWKTDWRRWKDLPKSGGVTEGRNSV</sequence>
<keyword evidence="8" id="KW-1207">Sterol metabolism</keyword>
<dbReference type="SUPFAM" id="SSF53474">
    <property type="entry name" value="alpha/beta-Hydrolases"/>
    <property type="match status" value="1"/>
</dbReference>
<dbReference type="InterPro" id="IPR003953">
    <property type="entry name" value="FAD-dep_OxRdtase_2_FAD-bd"/>
</dbReference>
<dbReference type="Proteomes" id="UP000235672">
    <property type="component" value="Unassembled WGS sequence"/>
</dbReference>
<dbReference type="Gene3D" id="3.40.50.1820">
    <property type="entry name" value="alpha/beta hydrolase"/>
    <property type="match status" value="1"/>
</dbReference>
<dbReference type="GO" id="GO:0016995">
    <property type="term" value="F:cholesterol oxidase activity"/>
    <property type="evidence" value="ECO:0007669"/>
    <property type="project" value="UniProtKB-EC"/>
</dbReference>
<evidence type="ECO:0000256" key="12">
    <source>
        <dbReference type="ARBA" id="ARBA00049645"/>
    </source>
</evidence>
<keyword evidence="10" id="KW-0413">Isomerase</keyword>
<evidence type="ECO:0000256" key="13">
    <source>
        <dbReference type="ARBA" id="ARBA00049723"/>
    </source>
</evidence>
<organism evidence="20 21">
    <name type="scientific">Hyaloscypha hepaticicola</name>
    <dbReference type="NCBI Taxonomy" id="2082293"/>
    <lineage>
        <taxon>Eukaryota</taxon>
        <taxon>Fungi</taxon>
        <taxon>Dikarya</taxon>
        <taxon>Ascomycota</taxon>
        <taxon>Pezizomycotina</taxon>
        <taxon>Leotiomycetes</taxon>
        <taxon>Helotiales</taxon>
        <taxon>Hyaloscyphaceae</taxon>
        <taxon>Hyaloscypha</taxon>
    </lineage>
</organism>
<keyword evidence="6" id="KW-0560">Oxidoreductase</keyword>
<dbReference type="InterPro" id="IPR007867">
    <property type="entry name" value="GMC_OxRtase_C"/>
</dbReference>
<dbReference type="OrthoDB" id="9974421at2759"/>
<dbReference type="GO" id="GO:0004769">
    <property type="term" value="F:steroid Delta-isomerase activity"/>
    <property type="evidence" value="ECO:0007669"/>
    <property type="project" value="UniProtKB-EC"/>
</dbReference>
<gene>
    <name evidence="20" type="ORF">NA56DRAFT_580784</name>
</gene>
<dbReference type="STRING" id="1745343.A0A2J6PQF8"/>
<dbReference type="InterPro" id="IPR029058">
    <property type="entry name" value="AB_hydrolase_fold"/>
</dbReference>
<comment type="pathway">
    <text evidence="12">Steroid metabolism; cholesterol degradation.</text>
</comment>
<dbReference type="EC" id="1.1.3.6" evidence="13"/>
<dbReference type="InterPro" id="IPR036188">
    <property type="entry name" value="FAD/NAD-bd_sf"/>
</dbReference>
<comment type="similarity">
    <text evidence="2">Belongs to the GMC oxidoreductase family.</text>
</comment>
<keyword evidence="3" id="KW-0153">Cholesterol metabolism</keyword>
<feature type="region of interest" description="Disordered" evidence="16">
    <location>
        <begin position="1"/>
        <end position="27"/>
    </location>
</feature>
<evidence type="ECO:0000256" key="4">
    <source>
        <dbReference type="ARBA" id="ARBA00022630"/>
    </source>
</evidence>
<dbReference type="PANTHER" id="PTHR47470:SF1">
    <property type="entry name" value="FAD-DEPENDENT OXIDOREDUCTASE 2 FAD BINDING DOMAIN-CONTAINING PROTEIN"/>
    <property type="match status" value="1"/>
</dbReference>
<evidence type="ECO:0000256" key="10">
    <source>
        <dbReference type="ARBA" id="ARBA00023235"/>
    </source>
</evidence>
<dbReference type="InterPro" id="IPR052542">
    <property type="entry name" value="Cholesterol_Oxidase"/>
</dbReference>
<comment type="cofactor">
    <cofactor evidence="1">
        <name>FAD</name>
        <dbReference type="ChEBI" id="CHEBI:57692"/>
    </cofactor>
</comment>
<dbReference type="Pfam" id="PF05199">
    <property type="entry name" value="GMC_oxred_C"/>
    <property type="match status" value="1"/>
</dbReference>
<dbReference type="SUPFAM" id="SSF51905">
    <property type="entry name" value="FAD/NAD(P)-binding domain"/>
    <property type="match status" value="1"/>
</dbReference>
<evidence type="ECO:0000259" key="19">
    <source>
        <dbReference type="Pfam" id="PF05199"/>
    </source>
</evidence>
<evidence type="ECO:0000259" key="18">
    <source>
        <dbReference type="Pfam" id="PF00890"/>
    </source>
</evidence>
<keyword evidence="9" id="KW-0753">Steroid metabolism</keyword>
<dbReference type="GO" id="GO:0008203">
    <property type="term" value="P:cholesterol metabolic process"/>
    <property type="evidence" value="ECO:0007669"/>
    <property type="project" value="UniProtKB-KW"/>
</dbReference>
<keyword evidence="4" id="KW-0285">Flavoprotein</keyword>
<evidence type="ECO:0000259" key="17">
    <source>
        <dbReference type="Pfam" id="PF00732"/>
    </source>
</evidence>
<keyword evidence="7" id="KW-0443">Lipid metabolism</keyword>
<evidence type="ECO:0000256" key="1">
    <source>
        <dbReference type="ARBA" id="ARBA00001974"/>
    </source>
</evidence>
<dbReference type="PANTHER" id="PTHR47470">
    <property type="entry name" value="CHOLESTEROL OXIDASE"/>
    <property type="match status" value="1"/>
</dbReference>
<evidence type="ECO:0000256" key="11">
    <source>
        <dbReference type="ARBA" id="ARBA00038856"/>
    </source>
</evidence>
<reference evidence="20 21" key="1">
    <citation type="submission" date="2016-05" db="EMBL/GenBank/DDBJ databases">
        <title>A degradative enzymes factory behind the ericoid mycorrhizal symbiosis.</title>
        <authorList>
            <consortium name="DOE Joint Genome Institute"/>
            <person name="Martino E."/>
            <person name="Morin E."/>
            <person name="Grelet G."/>
            <person name="Kuo A."/>
            <person name="Kohler A."/>
            <person name="Daghino S."/>
            <person name="Barry K."/>
            <person name="Choi C."/>
            <person name="Cichocki N."/>
            <person name="Clum A."/>
            <person name="Copeland A."/>
            <person name="Hainaut M."/>
            <person name="Haridas S."/>
            <person name="Labutti K."/>
            <person name="Lindquist E."/>
            <person name="Lipzen A."/>
            <person name="Khouja H.-R."/>
            <person name="Murat C."/>
            <person name="Ohm R."/>
            <person name="Olson A."/>
            <person name="Spatafora J."/>
            <person name="Veneault-Fourrey C."/>
            <person name="Henrissat B."/>
            <person name="Grigoriev I."/>
            <person name="Martin F."/>
            <person name="Perotto S."/>
        </authorList>
    </citation>
    <scope>NUCLEOTIDE SEQUENCE [LARGE SCALE GENOMIC DNA]</scope>
    <source>
        <strain evidence="20 21">UAMH 7357</strain>
    </source>
</reference>
<evidence type="ECO:0000256" key="14">
    <source>
        <dbReference type="ARBA" id="ARBA00049744"/>
    </source>
</evidence>
<evidence type="ECO:0000256" key="7">
    <source>
        <dbReference type="ARBA" id="ARBA00023098"/>
    </source>
</evidence>
<feature type="domain" description="Glucose-methanol-choline oxidoreductase C-terminal" evidence="19">
    <location>
        <begin position="543"/>
        <end position="605"/>
    </location>
</feature>
<dbReference type="Pfam" id="PF00732">
    <property type="entry name" value="GMC_oxred_N"/>
    <property type="match status" value="1"/>
</dbReference>
<evidence type="ECO:0000256" key="9">
    <source>
        <dbReference type="ARBA" id="ARBA00023221"/>
    </source>
</evidence>
<evidence type="ECO:0000256" key="15">
    <source>
        <dbReference type="ARBA" id="ARBA00049778"/>
    </source>
</evidence>
<keyword evidence="5" id="KW-0274">FAD</keyword>
<dbReference type="InterPro" id="IPR000172">
    <property type="entry name" value="GMC_OxRdtase_N"/>
</dbReference>
<evidence type="ECO:0000256" key="6">
    <source>
        <dbReference type="ARBA" id="ARBA00023002"/>
    </source>
</evidence>
<feature type="domain" description="FAD-dependent oxidoreductase 2 FAD-binding" evidence="18">
    <location>
        <begin position="57"/>
        <end position="89"/>
    </location>
</feature>
<dbReference type="EMBL" id="KZ613507">
    <property type="protein sequence ID" value="PMD16253.1"/>
    <property type="molecule type" value="Genomic_DNA"/>
</dbReference>
<dbReference type="Gene3D" id="3.50.50.60">
    <property type="entry name" value="FAD/NAD(P)-binding domain"/>
    <property type="match status" value="3"/>
</dbReference>
<evidence type="ECO:0000256" key="8">
    <source>
        <dbReference type="ARBA" id="ARBA00023166"/>
    </source>
</evidence>
<evidence type="ECO:0000256" key="2">
    <source>
        <dbReference type="ARBA" id="ARBA00010790"/>
    </source>
</evidence>
<dbReference type="EC" id="5.3.3.1" evidence="11"/>